<reference evidence="1 2" key="1">
    <citation type="submission" date="2021-03" db="EMBL/GenBank/DDBJ databases">
        <title>Streptomyces strains.</title>
        <authorList>
            <person name="Lund M.B."/>
            <person name="Toerring T."/>
        </authorList>
    </citation>
    <scope>NUCLEOTIDE SEQUENCE [LARGE SCALE GENOMIC DNA]</scope>
    <source>
        <strain evidence="1 2">KCC S-1010</strain>
    </source>
</reference>
<organism evidence="1 2">
    <name type="scientific">Streptomyces griseocarneus</name>
    <dbReference type="NCBI Taxonomy" id="51201"/>
    <lineage>
        <taxon>Bacteria</taxon>
        <taxon>Bacillati</taxon>
        <taxon>Actinomycetota</taxon>
        <taxon>Actinomycetes</taxon>
        <taxon>Kitasatosporales</taxon>
        <taxon>Streptomycetaceae</taxon>
        <taxon>Streptomyces</taxon>
    </lineage>
</organism>
<dbReference type="EMBL" id="CP071595">
    <property type="protein sequence ID" value="QSY52578.1"/>
    <property type="molecule type" value="Genomic_DNA"/>
</dbReference>
<name>A0ABX7RYN9_9ACTN</name>
<accession>A0ABX7RYN9</accession>
<proteinExistence type="predicted"/>
<evidence type="ECO:0000313" key="2">
    <source>
        <dbReference type="Proteomes" id="UP000671836"/>
    </source>
</evidence>
<dbReference type="Proteomes" id="UP000671836">
    <property type="component" value="Chromosome"/>
</dbReference>
<gene>
    <name evidence="1" type="ORF">J3S04_23330</name>
</gene>
<protein>
    <submittedName>
        <fullName evidence="1">Uncharacterized protein</fullName>
    </submittedName>
</protein>
<keyword evidence="2" id="KW-1185">Reference proteome</keyword>
<dbReference type="RefSeq" id="WP_086567435.1">
    <property type="nucleotide sequence ID" value="NZ_CP071595.1"/>
</dbReference>
<evidence type="ECO:0000313" key="1">
    <source>
        <dbReference type="EMBL" id="QSY52578.1"/>
    </source>
</evidence>
<sequence>MFGPGDEAFETAGTEFDPDAVIWVPGVDYVRGWREARDAAAELADVLGSAGVDLEGTTATAQTRADGSGVVRLVWPVETVHAVANLVRHGLPKAG</sequence>